<organism evidence="2 3">
    <name type="scientific">Astrephomene gubernaculifera</name>
    <dbReference type="NCBI Taxonomy" id="47775"/>
    <lineage>
        <taxon>Eukaryota</taxon>
        <taxon>Viridiplantae</taxon>
        <taxon>Chlorophyta</taxon>
        <taxon>core chlorophytes</taxon>
        <taxon>Chlorophyceae</taxon>
        <taxon>CS clade</taxon>
        <taxon>Chlamydomonadales</taxon>
        <taxon>Astrephomenaceae</taxon>
        <taxon>Astrephomene</taxon>
    </lineage>
</organism>
<feature type="non-terminal residue" evidence="2">
    <location>
        <position position="444"/>
    </location>
</feature>
<feature type="compositionally biased region" description="Acidic residues" evidence="1">
    <location>
        <begin position="434"/>
        <end position="444"/>
    </location>
</feature>
<name>A0AAD3HGL9_9CHLO</name>
<feature type="non-terminal residue" evidence="2">
    <location>
        <position position="1"/>
    </location>
</feature>
<reference evidence="2 3" key="1">
    <citation type="journal article" date="2021" name="Sci. Rep.">
        <title>Genome sequencing of the multicellular alga Astrephomene provides insights into convergent evolution of germ-soma differentiation.</title>
        <authorList>
            <person name="Yamashita S."/>
            <person name="Yamamoto K."/>
            <person name="Matsuzaki R."/>
            <person name="Suzuki S."/>
            <person name="Yamaguchi H."/>
            <person name="Hirooka S."/>
            <person name="Minakuchi Y."/>
            <person name="Miyagishima S."/>
            <person name="Kawachi M."/>
            <person name="Toyoda A."/>
            <person name="Nozaki H."/>
        </authorList>
    </citation>
    <scope>NUCLEOTIDE SEQUENCE [LARGE SCALE GENOMIC DNA]</scope>
    <source>
        <strain evidence="2 3">NIES-4017</strain>
    </source>
</reference>
<sequence length="444" mass="46132">QQLRAPPTAAAEADSEPWRKKTRSGSSGSGSGSSSADGNGVGQDLSKIAVALARMREHDVDVWRVLARAAAATAPDMEPRALTSVLWAFGSARMTHGPLLAAAVRAIRLDMPQYTGQDLACAAWALARLAPPSAETASAAPSRSAAAAAAARELLYGDLSDAVRRRLQLQAFKPAELTTLVGAMDEMAQHQQQQQQHHQQLQDGVRHPRHLGSRPLHASPRLLRVVSQAVRKSMGALPVGVLAEAAAAFQRLGHHDLGLYRGLAAGMLLRLRHMEPRQVVRAAVALQAAGHADGVFFGKVLDTARSKLFAYSTGEVMSLVELCSRLGTSGAASASAATSSSVAAADADPAVQGDVYGNDKDSASTGTAAAASGTIADPDADSASTGVLDPAVARAFLHAAVQYATSAADGGAPNDPRNRTAANRGKNVGRGFDADDDDDEHEFV</sequence>
<evidence type="ECO:0000313" key="2">
    <source>
        <dbReference type="EMBL" id="GFR39918.1"/>
    </source>
</evidence>
<protein>
    <submittedName>
        <fullName evidence="2">Uncharacterized protein</fullName>
    </submittedName>
</protein>
<evidence type="ECO:0000256" key="1">
    <source>
        <dbReference type="SAM" id="MobiDB-lite"/>
    </source>
</evidence>
<gene>
    <name evidence="2" type="ORF">Agub_g425</name>
</gene>
<evidence type="ECO:0000313" key="3">
    <source>
        <dbReference type="Proteomes" id="UP001054857"/>
    </source>
</evidence>
<accession>A0AAD3HGL9</accession>
<comment type="caution">
    <text evidence="2">The sequence shown here is derived from an EMBL/GenBank/DDBJ whole genome shotgun (WGS) entry which is preliminary data.</text>
</comment>
<feature type="region of interest" description="Disordered" evidence="1">
    <location>
        <begin position="1"/>
        <end position="40"/>
    </location>
</feature>
<feature type="region of interest" description="Disordered" evidence="1">
    <location>
        <begin position="406"/>
        <end position="444"/>
    </location>
</feature>
<dbReference type="Proteomes" id="UP001054857">
    <property type="component" value="Unassembled WGS sequence"/>
</dbReference>
<dbReference type="EMBL" id="BMAR01000001">
    <property type="protein sequence ID" value="GFR39918.1"/>
    <property type="molecule type" value="Genomic_DNA"/>
</dbReference>
<dbReference type="AlphaFoldDB" id="A0AAD3HGL9"/>
<keyword evidence="3" id="KW-1185">Reference proteome</keyword>
<proteinExistence type="predicted"/>